<dbReference type="Gene3D" id="1.20.1440.30">
    <property type="entry name" value="Biosynthetic Protein domain"/>
    <property type="match status" value="1"/>
</dbReference>
<dbReference type="GO" id="GO:0046677">
    <property type="term" value="P:response to antibiotic"/>
    <property type="evidence" value="ECO:0007669"/>
    <property type="project" value="InterPro"/>
</dbReference>
<keyword evidence="2" id="KW-0378">Hydrolase</keyword>
<dbReference type="AlphaFoldDB" id="A0A7W9UXN0"/>
<evidence type="ECO:0000313" key="2">
    <source>
        <dbReference type="EMBL" id="MBB5934817.1"/>
    </source>
</evidence>
<feature type="region of interest" description="Disordered" evidence="1">
    <location>
        <begin position="1"/>
        <end position="52"/>
    </location>
</feature>
<evidence type="ECO:0000256" key="1">
    <source>
        <dbReference type="SAM" id="MobiDB-lite"/>
    </source>
</evidence>
<accession>A0A7W9UXN0</accession>
<dbReference type="CDD" id="cd14728">
    <property type="entry name" value="Ere-like"/>
    <property type="match status" value="1"/>
</dbReference>
<name>A0A7W9UXN0_9ACTN</name>
<dbReference type="EC" id="3.1.1.-" evidence="2"/>
<dbReference type="RefSeq" id="WP_184570564.1">
    <property type="nucleotide sequence ID" value="NZ_JACHJL010000003.1"/>
</dbReference>
<protein>
    <submittedName>
        <fullName evidence="2">Erythromycin esterase</fullName>
        <ecNumber evidence="2">3.1.1.-</ecNumber>
    </submittedName>
</protein>
<feature type="compositionally biased region" description="Pro residues" evidence="1">
    <location>
        <begin position="1"/>
        <end position="33"/>
    </location>
</feature>
<dbReference type="Pfam" id="PF05139">
    <property type="entry name" value="Erythro_esteras"/>
    <property type="match status" value="1"/>
</dbReference>
<organism evidence="2 3">
    <name type="scientific">Streptomyces zagrosensis</name>
    <dbReference type="NCBI Taxonomy" id="1042984"/>
    <lineage>
        <taxon>Bacteria</taxon>
        <taxon>Bacillati</taxon>
        <taxon>Actinomycetota</taxon>
        <taxon>Actinomycetes</taxon>
        <taxon>Kitasatosporales</taxon>
        <taxon>Streptomycetaceae</taxon>
        <taxon>Streptomyces</taxon>
    </lineage>
</organism>
<dbReference type="Proteomes" id="UP000588098">
    <property type="component" value="Unassembled WGS sequence"/>
</dbReference>
<dbReference type="Gene3D" id="3.30.1870.10">
    <property type="entry name" value="EreA-like, domain 2"/>
    <property type="match status" value="1"/>
</dbReference>
<dbReference type="SUPFAM" id="SSF159501">
    <property type="entry name" value="EreA/ChaN-like"/>
    <property type="match status" value="1"/>
</dbReference>
<dbReference type="InterPro" id="IPR007815">
    <property type="entry name" value="Emycin_Estase"/>
</dbReference>
<proteinExistence type="predicted"/>
<keyword evidence="3" id="KW-1185">Reference proteome</keyword>
<dbReference type="PANTHER" id="PTHR31299">
    <property type="entry name" value="ESTERASE, PUTATIVE (AFU_ORTHOLOGUE AFUA_1G05850)-RELATED"/>
    <property type="match status" value="1"/>
</dbReference>
<evidence type="ECO:0000313" key="3">
    <source>
        <dbReference type="Proteomes" id="UP000588098"/>
    </source>
</evidence>
<sequence length="483" mass="51665">MHAPTSPPSEPVPEPGPGPEPEPDPATTPPAKPPTASVLGSERSGGEDGGAAAATVRHWIAAHAHPLPDLGARAPLNQLAPLRTMIGEARIVGLGEATRGAAELTTLKHQLFRYLVEELGFRSLALDEDWSKGLQYDAYVRGAVVPGYGGDGPVGPRELLADAWKPHRSAEFLAVLHWIRAFNQRHPDDQVRIVGLDYGAVQAHSYDAVTDHVRTSAPKRLPELTDLYAELRPSQSMAEHGRWYVELPDQRPIRDRARQARALVASLPPSDAQALALRHTRVIEGYYAHHASGAPGGALASSDEGAAGGIDGAFSGIDDTPSLMAENAIWWHEHTGHKIAFWSGLGHTANGAPLTVSFPPAPASPATRWNEGGALRRHFGAGYVSAALMFGTGEAIHSIAPPSPELADAVLSAARPDPYLLDLRAPQPVAAHAWFAAPAKVRVIGPLYEAERDADHHIAGGRLTEWFDVVAWVPRVSPLDWLP</sequence>
<comment type="caution">
    <text evidence="2">The sequence shown here is derived from an EMBL/GenBank/DDBJ whole genome shotgun (WGS) entry which is preliminary data.</text>
</comment>
<dbReference type="PANTHER" id="PTHR31299:SF0">
    <property type="entry name" value="ESTERASE, PUTATIVE (AFU_ORTHOLOGUE AFUA_1G05850)-RELATED"/>
    <property type="match status" value="1"/>
</dbReference>
<dbReference type="Gene3D" id="3.40.1660.10">
    <property type="entry name" value="EreA-like (biosynthetic domain)"/>
    <property type="match status" value="1"/>
</dbReference>
<dbReference type="InterPro" id="IPR052036">
    <property type="entry name" value="Hydrolase/PRTase-associated"/>
</dbReference>
<dbReference type="EMBL" id="JACHJL010000003">
    <property type="protein sequence ID" value="MBB5934817.1"/>
    <property type="molecule type" value="Genomic_DNA"/>
</dbReference>
<dbReference type="GO" id="GO:0016787">
    <property type="term" value="F:hydrolase activity"/>
    <property type="evidence" value="ECO:0007669"/>
    <property type="project" value="UniProtKB-KW"/>
</dbReference>
<gene>
    <name evidence="2" type="ORF">FHS42_001864</name>
</gene>
<reference evidence="2 3" key="1">
    <citation type="submission" date="2020-08" db="EMBL/GenBank/DDBJ databases">
        <title>Genomic Encyclopedia of Type Strains, Phase III (KMG-III): the genomes of soil and plant-associated and newly described type strains.</title>
        <authorList>
            <person name="Whitman W."/>
        </authorList>
    </citation>
    <scope>NUCLEOTIDE SEQUENCE [LARGE SCALE GENOMIC DNA]</scope>
    <source>
        <strain evidence="2 3">CECT 8305</strain>
    </source>
</reference>